<keyword evidence="1" id="KW-0378">Hydrolase</keyword>
<dbReference type="PANTHER" id="PTHR43519">
    <property type="entry name" value="ATP-DEPENDENT RNA HELICASE HRPB"/>
    <property type="match status" value="1"/>
</dbReference>
<dbReference type="GO" id="GO:0016787">
    <property type="term" value="F:hydrolase activity"/>
    <property type="evidence" value="ECO:0007669"/>
    <property type="project" value="UniProtKB-KW"/>
</dbReference>
<feature type="domain" description="Helicase ATP-binding" evidence="3">
    <location>
        <begin position="14"/>
        <end position="138"/>
    </location>
</feature>
<dbReference type="Proteomes" id="UP000306753">
    <property type="component" value="Unassembled WGS sequence"/>
</dbReference>
<evidence type="ECO:0000259" key="3">
    <source>
        <dbReference type="PROSITE" id="PS51192"/>
    </source>
</evidence>
<dbReference type="EMBL" id="QLAG01000028">
    <property type="protein sequence ID" value="TLX62025.1"/>
    <property type="molecule type" value="Genomic_DNA"/>
</dbReference>
<dbReference type="SUPFAM" id="SSF52540">
    <property type="entry name" value="P-loop containing nucleoside triphosphate hydrolases"/>
    <property type="match status" value="1"/>
</dbReference>
<dbReference type="AlphaFoldDB" id="A0A5R9QBG8"/>
<sequence length="154" mass="16803">MTSLPIDQALPALRQALRERDEAVLEAPPGAGKTTRVPLALLDEPWLAGRSILMLEPRRLAARAAAERLASELGEKVGERVGYRIRLESRVGPNTRIEVVTEGILARRLQDDPALDGVGLVIFDEFHVLLNAQEVTLSCQKSQPRLASGFGSCQ</sequence>
<keyword evidence="2 4" id="KW-0547">Nucleotide-binding</keyword>
<organism evidence="4 5">
    <name type="scientific">Stutzerimonas nosocomialis</name>
    <dbReference type="NCBI Taxonomy" id="1056496"/>
    <lineage>
        <taxon>Bacteria</taxon>
        <taxon>Pseudomonadati</taxon>
        <taxon>Pseudomonadota</taxon>
        <taxon>Gammaproteobacteria</taxon>
        <taxon>Pseudomonadales</taxon>
        <taxon>Pseudomonadaceae</taxon>
        <taxon>Stutzerimonas</taxon>
    </lineage>
</organism>
<evidence type="ECO:0000313" key="4">
    <source>
        <dbReference type="EMBL" id="TLX62025.1"/>
    </source>
</evidence>
<accession>A0A5R9QBG8</accession>
<dbReference type="SMART" id="SM00487">
    <property type="entry name" value="DEXDc"/>
    <property type="match status" value="1"/>
</dbReference>
<evidence type="ECO:0000256" key="1">
    <source>
        <dbReference type="ARBA" id="ARBA00022801"/>
    </source>
</evidence>
<dbReference type="InterPro" id="IPR011545">
    <property type="entry name" value="DEAD/DEAH_box_helicase_dom"/>
</dbReference>
<name>A0A5R9QBG8_9GAMM</name>
<reference evidence="4 5" key="1">
    <citation type="journal article" date="2017" name="Eur. J. Clin. Microbiol. Infect. Dis.">
        <title>Uncommonly isolated clinical Pseudomonas: identification and phylogenetic assignation.</title>
        <authorList>
            <person name="Mulet M."/>
            <person name="Gomila M."/>
            <person name="Ramirez A."/>
            <person name="Cardew S."/>
            <person name="Moore E.R."/>
            <person name="Lalucat J."/>
            <person name="Garcia-Valdes E."/>
        </authorList>
    </citation>
    <scope>NUCLEOTIDE SEQUENCE [LARGE SCALE GENOMIC DNA]</scope>
    <source>
        <strain evidence="4 5">SD129</strain>
    </source>
</reference>
<comment type="caution">
    <text evidence="4">The sequence shown here is derived from an EMBL/GenBank/DDBJ whole genome shotgun (WGS) entry which is preliminary data.</text>
</comment>
<dbReference type="InterPro" id="IPR014001">
    <property type="entry name" value="Helicase_ATP-bd"/>
</dbReference>
<evidence type="ECO:0000313" key="5">
    <source>
        <dbReference type="Proteomes" id="UP000306753"/>
    </source>
</evidence>
<proteinExistence type="predicted"/>
<evidence type="ECO:0000256" key="2">
    <source>
        <dbReference type="ARBA" id="ARBA00022806"/>
    </source>
</evidence>
<keyword evidence="5" id="KW-1185">Reference proteome</keyword>
<dbReference type="PANTHER" id="PTHR43519:SF1">
    <property type="entry name" value="ATP-DEPENDENT RNA HELICASE HRPB"/>
    <property type="match status" value="1"/>
</dbReference>
<protein>
    <submittedName>
        <fullName evidence="4">ATP-dependent helicase</fullName>
    </submittedName>
</protein>
<gene>
    <name evidence="4" type="ORF">DN820_18215</name>
</gene>
<keyword evidence="2 4" id="KW-0067">ATP-binding</keyword>
<dbReference type="RefSeq" id="WP_138412505.1">
    <property type="nucleotide sequence ID" value="NZ_QLAG01000028.1"/>
</dbReference>
<dbReference type="GO" id="GO:0004386">
    <property type="term" value="F:helicase activity"/>
    <property type="evidence" value="ECO:0007669"/>
    <property type="project" value="UniProtKB-KW"/>
</dbReference>
<dbReference type="GO" id="GO:0005524">
    <property type="term" value="F:ATP binding"/>
    <property type="evidence" value="ECO:0007669"/>
    <property type="project" value="InterPro"/>
</dbReference>
<dbReference type="InterPro" id="IPR027417">
    <property type="entry name" value="P-loop_NTPase"/>
</dbReference>
<dbReference type="Pfam" id="PF00270">
    <property type="entry name" value="DEAD"/>
    <property type="match status" value="1"/>
</dbReference>
<keyword evidence="2 4" id="KW-0347">Helicase</keyword>
<dbReference type="Gene3D" id="3.40.50.300">
    <property type="entry name" value="P-loop containing nucleotide triphosphate hydrolases"/>
    <property type="match status" value="1"/>
</dbReference>
<dbReference type="GO" id="GO:0003676">
    <property type="term" value="F:nucleic acid binding"/>
    <property type="evidence" value="ECO:0007669"/>
    <property type="project" value="InterPro"/>
</dbReference>
<dbReference type="PROSITE" id="PS51192">
    <property type="entry name" value="HELICASE_ATP_BIND_1"/>
    <property type="match status" value="1"/>
</dbReference>